<evidence type="ECO:0000313" key="1">
    <source>
        <dbReference type="EMBL" id="TQD86344.1"/>
    </source>
</evidence>
<gene>
    <name evidence="1" type="ORF">C1H46_028102</name>
</gene>
<dbReference type="Proteomes" id="UP000315295">
    <property type="component" value="Unassembled WGS sequence"/>
</dbReference>
<dbReference type="AlphaFoldDB" id="A0A540LIR4"/>
<evidence type="ECO:0000313" key="2">
    <source>
        <dbReference type="Proteomes" id="UP000315295"/>
    </source>
</evidence>
<accession>A0A540LIR4</accession>
<sequence>MVASPKITLTIPTLTDVAPLQATTMSHAATVAEQIDILVAEESTAQISTIPPLDVVVINPKVDIPEVVTIVLAKVTPSLNPKIIPTSNILEEGENNSELILLVRHLRSVE</sequence>
<keyword evidence="2" id="KW-1185">Reference proteome</keyword>
<protein>
    <submittedName>
        <fullName evidence="1">Uncharacterized protein</fullName>
    </submittedName>
</protein>
<organism evidence="1 2">
    <name type="scientific">Malus baccata</name>
    <name type="common">Siberian crab apple</name>
    <name type="synonym">Pyrus baccata</name>
    <dbReference type="NCBI Taxonomy" id="106549"/>
    <lineage>
        <taxon>Eukaryota</taxon>
        <taxon>Viridiplantae</taxon>
        <taxon>Streptophyta</taxon>
        <taxon>Embryophyta</taxon>
        <taxon>Tracheophyta</taxon>
        <taxon>Spermatophyta</taxon>
        <taxon>Magnoliopsida</taxon>
        <taxon>eudicotyledons</taxon>
        <taxon>Gunneridae</taxon>
        <taxon>Pentapetalae</taxon>
        <taxon>rosids</taxon>
        <taxon>fabids</taxon>
        <taxon>Rosales</taxon>
        <taxon>Rosaceae</taxon>
        <taxon>Amygdaloideae</taxon>
        <taxon>Maleae</taxon>
        <taxon>Malus</taxon>
    </lineage>
</organism>
<comment type="caution">
    <text evidence="1">The sequence shown here is derived from an EMBL/GenBank/DDBJ whole genome shotgun (WGS) entry which is preliminary data.</text>
</comment>
<reference evidence="1 2" key="1">
    <citation type="journal article" date="2019" name="G3 (Bethesda)">
        <title>Sequencing of a Wild Apple (Malus baccata) Genome Unravels the Differences Between Cultivated and Wild Apple Species Regarding Disease Resistance and Cold Tolerance.</title>
        <authorList>
            <person name="Chen X."/>
        </authorList>
    </citation>
    <scope>NUCLEOTIDE SEQUENCE [LARGE SCALE GENOMIC DNA]</scope>
    <source>
        <strain evidence="2">cv. Shandingzi</strain>
        <tissue evidence="1">Leaves</tissue>
    </source>
</reference>
<name>A0A540LIR4_MALBA</name>
<proteinExistence type="predicted"/>
<dbReference type="EMBL" id="VIEB01000568">
    <property type="protein sequence ID" value="TQD86344.1"/>
    <property type="molecule type" value="Genomic_DNA"/>
</dbReference>